<dbReference type="Pfam" id="PF13432">
    <property type="entry name" value="TPR_16"/>
    <property type="match status" value="1"/>
</dbReference>
<dbReference type="InterPro" id="IPR011990">
    <property type="entry name" value="TPR-like_helical_dom_sf"/>
</dbReference>
<dbReference type="Gene3D" id="3.40.50.1820">
    <property type="entry name" value="alpha/beta hydrolase"/>
    <property type="match status" value="1"/>
</dbReference>
<keyword evidence="2" id="KW-1185">Reference proteome</keyword>
<dbReference type="EMBL" id="JBHSLF010000018">
    <property type="protein sequence ID" value="MFC5344016.1"/>
    <property type="molecule type" value="Genomic_DNA"/>
</dbReference>
<dbReference type="InterPro" id="IPR029058">
    <property type="entry name" value="AB_hydrolase_fold"/>
</dbReference>
<comment type="caution">
    <text evidence="1">The sequence shown here is derived from an EMBL/GenBank/DDBJ whole genome shotgun (WGS) entry which is preliminary data.</text>
</comment>
<name>A0ABW0FRK9_9CAUL</name>
<accession>A0ABW0FRK9</accession>
<dbReference type="Proteomes" id="UP001596152">
    <property type="component" value="Unassembled WGS sequence"/>
</dbReference>
<reference evidence="2" key="1">
    <citation type="journal article" date="2019" name="Int. J. Syst. Evol. Microbiol.">
        <title>The Global Catalogue of Microorganisms (GCM) 10K type strain sequencing project: providing services to taxonomists for standard genome sequencing and annotation.</title>
        <authorList>
            <consortium name="The Broad Institute Genomics Platform"/>
            <consortium name="The Broad Institute Genome Sequencing Center for Infectious Disease"/>
            <person name="Wu L."/>
            <person name="Ma J."/>
        </authorList>
    </citation>
    <scope>NUCLEOTIDE SEQUENCE [LARGE SCALE GENOMIC DNA]</scope>
    <source>
        <strain evidence="2">JCM 12125</strain>
    </source>
</reference>
<dbReference type="RefSeq" id="WP_374037436.1">
    <property type="nucleotide sequence ID" value="NZ_CP169082.1"/>
</dbReference>
<sequence length="430" mass="46817">MGTETASETRDLYRSDNVVVRQVAAGDRDRWVVTFDNYGIGHGFSRPGFGESWLRSQKISAIHVMGRAEDWYQYEDLDAALAIVRATLEGASRVITYGSSMGGYAAVRFADAVGAHAALALSPQYTLDPEVAAHDRRWSQDANRIAWIKALNGPLEVKARVILAFDPWGLDGWHGRRIVEEAAPNCIRLPYTAHPVTTFLSEIGLLGDLVLRALHDVLDVDAFEREARSRKAQSGVYLGEMASLQPEHRRGLALALARRAVEASPANHHARLNLARLLLRNGAHDEALALFEGLVADSGRALTYLVDHGQALAVAGRPGEARAIAAEVIGQADNVAHLHGWAAHMCWLNGDTADARTHILRAVELDPSNSAYMKAAVDYHLGRRAAGATSSVRQTPLLSFARWLGRRAFVRNAAKALMRRTPAQAATAAP</sequence>
<evidence type="ECO:0000313" key="2">
    <source>
        <dbReference type="Proteomes" id="UP001596152"/>
    </source>
</evidence>
<dbReference type="Gene3D" id="1.25.40.10">
    <property type="entry name" value="Tetratricopeptide repeat domain"/>
    <property type="match status" value="1"/>
</dbReference>
<proteinExistence type="predicted"/>
<organism evidence="1 2">
    <name type="scientific">Brevundimonas staleyi</name>
    <dbReference type="NCBI Taxonomy" id="74326"/>
    <lineage>
        <taxon>Bacteria</taxon>
        <taxon>Pseudomonadati</taxon>
        <taxon>Pseudomonadota</taxon>
        <taxon>Alphaproteobacteria</taxon>
        <taxon>Caulobacterales</taxon>
        <taxon>Caulobacteraceae</taxon>
        <taxon>Brevundimonas</taxon>
    </lineage>
</organism>
<evidence type="ECO:0000313" key="1">
    <source>
        <dbReference type="EMBL" id="MFC5344016.1"/>
    </source>
</evidence>
<gene>
    <name evidence="1" type="ORF">ACFPIE_08830</name>
</gene>
<dbReference type="SUPFAM" id="SSF53474">
    <property type="entry name" value="alpha/beta-Hydrolases"/>
    <property type="match status" value="1"/>
</dbReference>
<dbReference type="SUPFAM" id="SSF48452">
    <property type="entry name" value="TPR-like"/>
    <property type="match status" value="1"/>
</dbReference>
<dbReference type="Pfam" id="PF14559">
    <property type="entry name" value="TPR_19"/>
    <property type="match status" value="1"/>
</dbReference>
<protein>
    <submittedName>
        <fullName evidence="1">Tetratricopeptide repeat protein</fullName>
    </submittedName>
</protein>